<evidence type="ECO:0000256" key="3">
    <source>
        <dbReference type="ARBA" id="ARBA00022840"/>
    </source>
</evidence>
<sequence>MTTDETDLRPQTINSLTGKIQNGVHLVSGKLDSDPESHPDYPPAPEDFTTTEESDSNVPRTDEEHAQMSDRSVSQHNKTQKSDVSLRQGTKRRPTDSTFEQNETTAGIGEENAAEGRYPKRRRAAAPMSQEPDHSPVNRGSRGERLRDRDRNRTESRIVRRSYKREEKSFRIDAKEETLSRSGRRVKKPVTYCVSDSYMSEDHMEIVNADRTPQYGLRRSDRNRASVTGRAHEGQNVLHSPQTPASAGQKRRTRNSLGTSFAEDAAQQDSLTDAVPLIADDEGRSIDNDGDDEDDGDPIIAYSRVTRIRRKVDVPSADIDESRHSTPPVSSKRKRNLEDEEDEIDPNAGPYSLRKRNSGVSYVLKWPTDGGKKKSPEVDLDASLLNQSRPLRNRRNVDYNEGRAFRLLYETELGGQGTGAEDGRRWSSPPTVRPKRLPMASTVGGNVLSYDSEDEDDMGKPLFQYARCTALLEKWPAGKQDEIKERLRMHLDNNDFPTINATIQNKVTFDMIGGHEDHVKTIQEMIKIALLYPELNKEVEAIKGVLFYGPPGNGKTLMARAIASSCSTFQQSVAFFECHAADIHSKWFGDSEKHLKRLFDQAKANQPAIIFFDEIDGVVPARASGENATPHNTVVTALLTLMDGLENRGRVIVIGATNRLDTLDPALLRPGRFDRKLQFKRPNLDARKKIIDIKTKSLGLENSLIQELAAATEGYSGADLKSVCSDAYFKALRRTYPQIYDSSHKLLIDVNAIRVTRRDFLQALREIKPSAGPSDATSCPPSSHIQTLLSSTWERVLSRLELIHKIFIRRSSGASASVLQPRILVAGPPRLGQVQLAAASVSRLVEWGFRVELLRLGSNIESIDAEIHHVLDGLRLEPLPAIHIPSFEKWSPEAIEALDARLEAAPHPILILATWEQGGTVPRVARRFILGQRKDINQMMGYRSMFQLTEPSQAKRREFFSPILALINKQADPAEAALPPTALMDLPIAPHPPAPELTTAQRKAIDAKCWSVLQDLKQRLRTFHKEIGKTKFRTFCNPVDIEKYPDYLEVISEPMDLGLMMGKLDQDKYETPEDWLADIELICRNAKEYNEARSDIVHKACELRDDAHSFVQAIPSKYRLNYLQSMLWRRAEMTKQSVSTEDEETPESPSEHPIPPLPIETAEMETDILQDRTSVNSPDLESRPPTEGHTVHIGDISDLGAVPFDSKLVPSAELAQLEEHLLDVTEGMDVRNLEMLYQVLETEIQGLVEEPDRRVVLAAVNERLEAILEWQNQHDQSEDDDNDEAD</sequence>
<feature type="region of interest" description="Disordered" evidence="6">
    <location>
        <begin position="1"/>
        <end position="160"/>
    </location>
</feature>
<keyword evidence="9" id="KW-1185">Reference proteome</keyword>
<dbReference type="Gene3D" id="1.20.920.10">
    <property type="entry name" value="Bromodomain-like"/>
    <property type="match status" value="1"/>
</dbReference>
<dbReference type="PANTHER" id="PTHR23069:SF0">
    <property type="entry name" value="TAT-BINDING HOMOLOG 7"/>
    <property type="match status" value="1"/>
</dbReference>
<dbReference type="InterPro" id="IPR036427">
    <property type="entry name" value="Bromodomain-like_sf"/>
</dbReference>
<evidence type="ECO:0000256" key="1">
    <source>
        <dbReference type="ARBA" id="ARBA00006914"/>
    </source>
</evidence>
<dbReference type="InParanoid" id="A0A0L0HT19"/>
<dbReference type="Gene3D" id="1.10.8.60">
    <property type="match status" value="1"/>
</dbReference>
<evidence type="ECO:0000256" key="2">
    <source>
        <dbReference type="ARBA" id="ARBA00022741"/>
    </source>
</evidence>
<feature type="region of interest" description="Disordered" evidence="6">
    <location>
        <begin position="1134"/>
        <end position="1157"/>
    </location>
</feature>
<dbReference type="GO" id="GO:0003682">
    <property type="term" value="F:chromatin binding"/>
    <property type="evidence" value="ECO:0007669"/>
    <property type="project" value="TreeGrafter"/>
</dbReference>
<evidence type="ECO:0000256" key="5">
    <source>
        <dbReference type="PROSITE-ProRule" id="PRU00035"/>
    </source>
</evidence>
<dbReference type="SUPFAM" id="SSF47370">
    <property type="entry name" value="Bromodomain"/>
    <property type="match status" value="1"/>
</dbReference>
<dbReference type="InterPro" id="IPR003593">
    <property type="entry name" value="AAA+_ATPase"/>
</dbReference>
<dbReference type="GeneID" id="27685333"/>
<dbReference type="RefSeq" id="XP_016612292.1">
    <property type="nucleotide sequence ID" value="XM_016750004.1"/>
</dbReference>
<dbReference type="InterPro" id="IPR027417">
    <property type="entry name" value="P-loop_NTPase"/>
</dbReference>
<dbReference type="InterPro" id="IPR001487">
    <property type="entry name" value="Bromodomain"/>
</dbReference>
<gene>
    <name evidence="8" type="ORF">SPPG_01683</name>
</gene>
<protein>
    <recommendedName>
        <fullName evidence="7">Bromo domain-containing protein</fullName>
    </recommendedName>
</protein>
<dbReference type="GO" id="GO:0006334">
    <property type="term" value="P:nucleosome assembly"/>
    <property type="evidence" value="ECO:0007669"/>
    <property type="project" value="TreeGrafter"/>
</dbReference>
<dbReference type="VEuPathDB" id="FungiDB:SPPG_01683"/>
<dbReference type="PROSITE" id="PS50014">
    <property type="entry name" value="BROMODOMAIN_2"/>
    <property type="match status" value="1"/>
</dbReference>
<dbReference type="Proteomes" id="UP000053201">
    <property type="component" value="Unassembled WGS sequence"/>
</dbReference>
<dbReference type="GO" id="GO:0005634">
    <property type="term" value="C:nucleus"/>
    <property type="evidence" value="ECO:0007669"/>
    <property type="project" value="TreeGrafter"/>
</dbReference>
<evidence type="ECO:0000313" key="9">
    <source>
        <dbReference type="Proteomes" id="UP000053201"/>
    </source>
</evidence>
<proteinExistence type="inferred from homology"/>
<feature type="compositionally biased region" description="Polar residues" evidence="6">
    <location>
        <begin position="1"/>
        <end position="20"/>
    </location>
</feature>
<dbReference type="InterPro" id="IPR041569">
    <property type="entry name" value="AAA_lid_3"/>
</dbReference>
<reference evidence="8 9" key="1">
    <citation type="submission" date="2009-08" db="EMBL/GenBank/DDBJ databases">
        <title>The Genome Sequence of Spizellomyces punctatus strain DAOM BR117.</title>
        <authorList>
            <consortium name="The Broad Institute Genome Sequencing Platform"/>
            <person name="Russ C."/>
            <person name="Cuomo C."/>
            <person name="Shea T."/>
            <person name="Young S.K."/>
            <person name="Zeng Q."/>
            <person name="Koehrsen M."/>
            <person name="Haas B."/>
            <person name="Borodovsky M."/>
            <person name="Guigo R."/>
            <person name="Alvarado L."/>
            <person name="Berlin A."/>
            <person name="Bochicchio J."/>
            <person name="Borenstein D."/>
            <person name="Chapman S."/>
            <person name="Chen Z."/>
            <person name="Engels R."/>
            <person name="Freedman E."/>
            <person name="Gellesch M."/>
            <person name="Goldberg J."/>
            <person name="Griggs A."/>
            <person name="Gujja S."/>
            <person name="Heiman D."/>
            <person name="Hepburn T."/>
            <person name="Howarth C."/>
            <person name="Jen D."/>
            <person name="Larson L."/>
            <person name="Lewis B."/>
            <person name="Mehta T."/>
            <person name="Park D."/>
            <person name="Pearson M."/>
            <person name="Roberts A."/>
            <person name="Saif S."/>
            <person name="Shenoy N."/>
            <person name="Sisk P."/>
            <person name="Stolte C."/>
            <person name="Sykes S."/>
            <person name="Thomson T."/>
            <person name="Walk T."/>
            <person name="White J."/>
            <person name="Yandava C."/>
            <person name="Burger G."/>
            <person name="Gray M.W."/>
            <person name="Holland P.W.H."/>
            <person name="King N."/>
            <person name="Lang F.B.F."/>
            <person name="Roger A.J."/>
            <person name="Ruiz-Trillo I."/>
            <person name="Lander E."/>
            <person name="Nusbaum C."/>
        </authorList>
    </citation>
    <scope>NUCLEOTIDE SEQUENCE [LARGE SCALE GENOMIC DNA]</scope>
    <source>
        <strain evidence="8 9">DAOM BR117</strain>
    </source>
</reference>
<feature type="domain" description="Bromo" evidence="7">
    <location>
        <begin position="1027"/>
        <end position="1097"/>
    </location>
</feature>
<feature type="region of interest" description="Disordered" evidence="6">
    <location>
        <begin position="416"/>
        <end position="440"/>
    </location>
</feature>
<organism evidence="8 9">
    <name type="scientific">Spizellomyces punctatus (strain DAOM BR117)</name>
    <dbReference type="NCBI Taxonomy" id="645134"/>
    <lineage>
        <taxon>Eukaryota</taxon>
        <taxon>Fungi</taxon>
        <taxon>Fungi incertae sedis</taxon>
        <taxon>Chytridiomycota</taxon>
        <taxon>Chytridiomycota incertae sedis</taxon>
        <taxon>Chytridiomycetes</taxon>
        <taxon>Spizellomycetales</taxon>
        <taxon>Spizellomycetaceae</taxon>
        <taxon>Spizellomyces</taxon>
    </lineage>
</organism>
<dbReference type="GO" id="GO:0005524">
    <property type="term" value="F:ATP binding"/>
    <property type="evidence" value="ECO:0007669"/>
    <property type="project" value="UniProtKB-KW"/>
</dbReference>
<keyword evidence="3" id="KW-0067">ATP-binding</keyword>
<dbReference type="Gene3D" id="3.40.50.300">
    <property type="entry name" value="P-loop containing nucleotide triphosphate hydrolases"/>
    <property type="match status" value="1"/>
</dbReference>
<dbReference type="SUPFAM" id="SSF52540">
    <property type="entry name" value="P-loop containing nucleoside triphosphate hydrolases"/>
    <property type="match status" value="1"/>
</dbReference>
<dbReference type="InterPro" id="IPR045199">
    <property type="entry name" value="ATAD2-like"/>
</dbReference>
<dbReference type="eggNOG" id="KOG0732">
    <property type="taxonomic scope" value="Eukaryota"/>
</dbReference>
<dbReference type="GO" id="GO:0042393">
    <property type="term" value="F:histone binding"/>
    <property type="evidence" value="ECO:0007669"/>
    <property type="project" value="TreeGrafter"/>
</dbReference>
<feature type="compositionally biased region" description="Acidic residues" evidence="6">
    <location>
        <begin position="288"/>
        <end position="297"/>
    </location>
</feature>
<dbReference type="FunFam" id="3.40.50.300:FF:000061">
    <property type="entry name" value="ATPase family, AAA domain-containing 2"/>
    <property type="match status" value="1"/>
</dbReference>
<dbReference type="GO" id="GO:0006337">
    <property type="term" value="P:nucleosome disassembly"/>
    <property type="evidence" value="ECO:0007669"/>
    <property type="project" value="TreeGrafter"/>
</dbReference>
<dbReference type="EMBL" id="KQ257451">
    <property type="protein sequence ID" value="KND04253.1"/>
    <property type="molecule type" value="Genomic_DNA"/>
</dbReference>
<dbReference type="Pfam" id="PF00439">
    <property type="entry name" value="Bromodomain"/>
    <property type="match status" value="1"/>
</dbReference>
<dbReference type="SMART" id="SM00382">
    <property type="entry name" value="AAA"/>
    <property type="match status" value="1"/>
</dbReference>
<accession>A0A0L0HT19</accession>
<feature type="compositionally biased region" description="Polar residues" evidence="6">
    <location>
        <begin position="96"/>
        <end position="105"/>
    </location>
</feature>
<evidence type="ECO:0000256" key="4">
    <source>
        <dbReference type="ARBA" id="ARBA00023117"/>
    </source>
</evidence>
<feature type="compositionally biased region" description="Basic and acidic residues" evidence="6">
    <location>
        <begin position="131"/>
        <end position="160"/>
    </location>
</feature>
<dbReference type="OrthoDB" id="5421at2759"/>
<dbReference type="STRING" id="645134.A0A0L0HT19"/>
<dbReference type="GO" id="GO:0045815">
    <property type="term" value="P:transcription initiation-coupled chromatin remodeling"/>
    <property type="evidence" value="ECO:0007669"/>
    <property type="project" value="TreeGrafter"/>
</dbReference>
<dbReference type="PANTHER" id="PTHR23069">
    <property type="entry name" value="AAA DOMAIN-CONTAINING"/>
    <property type="match status" value="1"/>
</dbReference>
<feature type="compositionally biased region" description="Polar residues" evidence="6">
    <location>
        <begin position="237"/>
        <end position="246"/>
    </location>
</feature>
<comment type="similarity">
    <text evidence="1">Belongs to the AAA ATPase family.</text>
</comment>
<name>A0A0L0HT19_SPIPD</name>
<dbReference type="InterPro" id="IPR003959">
    <property type="entry name" value="ATPase_AAA_core"/>
</dbReference>
<keyword evidence="4 5" id="KW-0103">Bromodomain</keyword>
<feature type="compositionally biased region" description="Polar residues" evidence="6">
    <location>
        <begin position="69"/>
        <end position="88"/>
    </location>
</feature>
<dbReference type="PRINTS" id="PR00503">
    <property type="entry name" value="BROMODOMAIN"/>
</dbReference>
<dbReference type="FunCoup" id="A0A0L0HT19">
    <property type="interactions" value="565"/>
</dbReference>
<dbReference type="Pfam" id="PF00004">
    <property type="entry name" value="AAA"/>
    <property type="match status" value="1"/>
</dbReference>
<dbReference type="InterPro" id="IPR003960">
    <property type="entry name" value="ATPase_AAA_CS"/>
</dbReference>
<keyword evidence="2" id="KW-0547">Nucleotide-binding</keyword>
<dbReference type="SMART" id="SM00297">
    <property type="entry name" value="BROMO"/>
    <property type="match status" value="1"/>
</dbReference>
<feature type="region of interest" description="Disordered" evidence="6">
    <location>
        <begin position="210"/>
        <end position="354"/>
    </location>
</feature>
<evidence type="ECO:0000259" key="7">
    <source>
        <dbReference type="PROSITE" id="PS50014"/>
    </source>
</evidence>
<evidence type="ECO:0000256" key="6">
    <source>
        <dbReference type="SAM" id="MobiDB-lite"/>
    </source>
</evidence>
<dbReference type="GO" id="GO:0016887">
    <property type="term" value="F:ATP hydrolysis activity"/>
    <property type="evidence" value="ECO:0007669"/>
    <property type="project" value="InterPro"/>
</dbReference>
<dbReference type="PROSITE" id="PS00674">
    <property type="entry name" value="AAA"/>
    <property type="match status" value="1"/>
</dbReference>
<dbReference type="Pfam" id="PF17862">
    <property type="entry name" value="AAA_lid_3"/>
    <property type="match status" value="1"/>
</dbReference>
<evidence type="ECO:0000313" key="8">
    <source>
        <dbReference type="EMBL" id="KND04253.1"/>
    </source>
</evidence>